<gene>
    <name evidence="2" type="ORF">AALT52_04650</name>
</gene>
<sequence>MLHKSDPNLKRCEYARTSLDDLVPKDHLLRKIDQIIDFSFIYDLVEDSYCKNNGRPSLDPVLLIKIPLIQNLFGIRSMRQTIKEIQVNVAYRWFLGLGLNDPVPHFSTYGKNYKRRFAESHVIEAIFAHILKLCLEN</sequence>
<accession>A0ABV4DNX1</accession>
<feature type="non-terminal residue" evidence="2">
    <location>
        <position position="137"/>
    </location>
</feature>
<dbReference type="PANTHER" id="PTHR35604">
    <property type="entry name" value="TRANSPOSASE INSH FOR INSERTION SEQUENCE ELEMENT IS5A-RELATED"/>
    <property type="match status" value="1"/>
</dbReference>
<keyword evidence="3" id="KW-1185">Reference proteome</keyword>
<dbReference type="EMBL" id="JBCLUF010000012">
    <property type="protein sequence ID" value="MEY8662181.1"/>
    <property type="molecule type" value="Genomic_DNA"/>
</dbReference>
<dbReference type="Proteomes" id="UP001565236">
    <property type="component" value="Unassembled WGS sequence"/>
</dbReference>
<dbReference type="RefSeq" id="WP_369941583.1">
    <property type="nucleotide sequence ID" value="NZ_JBCLUF010000012.1"/>
</dbReference>
<evidence type="ECO:0000313" key="3">
    <source>
        <dbReference type="Proteomes" id="UP001565236"/>
    </source>
</evidence>
<proteinExistence type="predicted"/>
<evidence type="ECO:0000313" key="2">
    <source>
        <dbReference type="EMBL" id="MEY8662181.1"/>
    </source>
</evidence>
<comment type="caution">
    <text evidence="2">The sequence shown here is derived from an EMBL/GenBank/DDBJ whole genome shotgun (WGS) entry which is preliminary data.</text>
</comment>
<protein>
    <submittedName>
        <fullName evidence="2">Transposase</fullName>
    </submittedName>
</protein>
<organism evidence="2 3">
    <name type="scientific">Ligilactobacillus faecis</name>
    <dbReference type="NCBI Taxonomy" id="762833"/>
    <lineage>
        <taxon>Bacteria</taxon>
        <taxon>Bacillati</taxon>
        <taxon>Bacillota</taxon>
        <taxon>Bacilli</taxon>
        <taxon>Lactobacillales</taxon>
        <taxon>Lactobacillaceae</taxon>
        <taxon>Ligilactobacillus</taxon>
    </lineage>
</organism>
<evidence type="ECO:0000259" key="1">
    <source>
        <dbReference type="Pfam" id="PF05598"/>
    </source>
</evidence>
<reference evidence="2 3" key="1">
    <citation type="submission" date="2024-03" db="EMBL/GenBank/DDBJ databases">
        <title>Mouse gut bacterial collection (mGBC) of GemPharmatech.</title>
        <authorList>
            <person name="He Y."/>
            <person name="Dong L."/>
            <person name="Wu D."/>
            <person name="Gao X."/>
            <person name="Lin Z."/>
        </authorList>
    </citation>
    <scope>NUCLEOTIDE SEQUENCE [LARGE SCALE GENOMIC DNA]</scope>
    <source>
        <strain evidence="2 3">15-30</strain>
    </source>
</reference>
<dbReference type="PANTHER" id="PTHR35604:SF2">
    <property type="entry name" value="TRANSPOSASE INSH FOR INSERTION SEQUENCE ELEMENT IS5A-RELATED"/>
    <property type="match status" value="1"/>
</dbReference>
<feature type="domain" description="Transposase InsH N-terminal" evidence="1">
    <location>
        <begin position="18"/>
        <end position="115"/>
    </location>
</feature>
<name>A0ABV4DNX1_9LACO</name>
<dbReference type="Pfam" id="PF05598">
    <property type="entry name" value="DUF772"/>
    <property type="match status" value="1"/>
</dbReference>
<dbReference type="InterPro" id="IPR008490">
    <property type="entry name" value="Transposase_InsH_N"/>
</dbReference>